<name>A0ABS0WVM7_9FLAO</name>
<dbReference type="Pfam" id="PF01182">
    <property type="entry name" value="Glucosamine_iso"/>
    <property type="match status" value="1"/>
</dbReference>
<gene>
    <name evidence="2" type="ORF">JBL43_17455</name>
</gene>
<evidence type="ECO:0000313" key="3">
    <source>
        <dbReference type="Proteomes" id="UP000623301"/>
    </source>
</evidence>
<dbReference type="EMBL" id="JAEHFJ010000011">
    <property type="protein sequence ID" value="MBJ2176044.1"/>
    <property type="molecule type" value="Genomic_DNA"/>
</dbReference>
<organism evidence="2 3">
    <name type="scientific">Aureibaculum flavum</name>
    <dbReference type="NCBI Taxonomy" id="2795986"/>
    <lineage>
        <taxon>Bacteria</taxon>
        <taxon>Pseudomonadati</taxon>
        <taxon>Bacteroidota</taxon>
        <taxon>Flavobacteriia</taxon>
        <taxon>Flavobacteriales</taxon>
        <taxon>Flavobacteriaceae</taxon>
        <taxon>Aureibaculum</taxon>
    </lineage>
</organism>
<dbReference type="InterPro" id="IPR006148">
    <property type="entry name" value="Glc/Gal-6P_isomerase"/>
</dbReference>
<evidence type="ECO:0000259" key="1">
    <source>
        <dbReference type="Pfam" id="PF01182"/>
    </source>
</evidence>
<proteinExistence type="predicted"/>
<sequence>MNKIMSDHNQDINVFPNKTATGVAAGKAIETCIVKLQSTQNSVRIIFAAAPSQDSMLAYLTNSNLIDWNKVTAFNMDEYIGLEPDSPALFSSYLNKNLFSKINVKNKNTINVHNGISNELTRYTDLILDAPIDIVCLGIGENGHIAFNDPPVADFDDSETIKVVKLDHACRVQQVNDGCFDAIQMVPEKAITLTIPTLLRGKHLFCVVNGVNKSNAVKDTLTGPITTSCPASILTTHANCKFYFDEEAYQETSKLQKV</sequence>
<dbReference type="SUPFAM" id="SSF100950">
    <property type="entry name" value="NagB/RpiA/CoA transferase-like"/>
    <property type="match status" value="1"/>
</dbReference>
<accession>A0ABS0WVM7</accession>
<keyword evidence="3" id="KW-1185">Reference proteome</keyword>
<evidence type="ECO:0000313" key="2">
    <source>
        <dbReference type="EMBL" id="MBJ2176044.1"/>
    </source>
</evidence>
<dbReference type="Gene3D" id="3.40.50.1360">
    <property type="match status" value="1"/>
</dbReference>
<protein>
    <submittedName>
        <fullName evidence="2">Glucosamine-6-phosphate deaminase</fullName>
    </submittedName>
</protein>
<dbReference type="InterPro" id="IPR004547">
    <property type="entry name" value="Glucosamine6P_isomerase"/>
</dbReference>
<dbReference type="Proteomes" id="UP000623301">
    <property type="component" value="Unassembled WGS sequence"/>
</dbReference>
<dbReference type="RefSeq" id="WP_198842676.1">
    <property type="nucleotide sequence ID" value="NZ_JAEHFJ010000011.1"/>
</dbReference>
<dbReference type="CDD" id="cd01399">
    <property type="entry name" value="GlcN6P_deaminase"/>
    <property type="match status" value="1"/>
</dbReference>
<dbReference type="PANTHER" id="PTHR11280:SF6">
    <property type="entry name" value="GLUCOSAMINE-6-PHOSPHATE ISOMERASE NAGB"/>
    <property type="match status" value="1"/>
</dbReference>
<feature type="domain" description="Glucosamine/galactosamine-6-phosphate isomerase" evidence="1">
    <location>
        <begin position="19"/>
        <end position="236"/>
    </location>
</feature>
<comment type="caution">
    <text evidence="2">The sequence shown here is derived from an EMBL/GenBank/DDBJ whole genome shotgun (WGS) entry which is preliminary data.</text>
</comment>
<dbReference type="InterPro" id="IPR037171">
    <property type="entry name" value="NagB/RpiA_transferase-like"/>
</dbReference>
<reference evidence="2 3" key="1">
    <citation type="submission" date="2020-12" db="EMBL/GenBank/DDBJ databases">
        <title>Aureibaculum luteum sp. nov. and Aureibaculum flavum sp. nov., novel members of the family Flavobacteriaceae isolated from Antarctic intertidal sediments.</title>
        <authorList>
            <person name="He X."/>
            <person name="Zhang X."/>
        </authorList>
    </citation>
    <scope>NUCLEOTIDE SEQUENCE [LARGE SCALE GENOMIC DNA]</scope>
    <source>
        <strain evidence="2 3">A20</strain>
    </source>
</reference>
<dbReference type="PANTHER" id="PTHR11280">
    <property type="entry name" value="GLUCOSAMINE-6-PHOSPHATE ISOMERASE"/>
    <property type="match status" value="1"/>
</dbReference>